<evidence type="ECO:0000256" key="1">
    <source>
        <dbReference type="SAM" id="MobiDB-lite"/>
    </source>
</evidence>
<accession>A0A382G143</accession>
<feature type="non-terminal residue" evidence="2">
    <location>
        <position position="1"/>
    </location>
</feature>
<organism evidence="2">
    <name type="scientific">marine metagenome</name>
    <dbReference type="NCBI Taxonomy" id="408172"/>
    <lineage>
        <taxon>unclassified sequences</taxon>
        <taxon>metagenomes</taxon>
        <taxon>ecological metagenomes</taxon>
    </lineage>
</organism>
<feature type="region of interest" description="Disordered" evidence="1">
    <location>
        <begin position="1"/>
        <end position="21"/>
    </location>
</feature>
<name>A0A382G143_9ZZZZ</name>
<gene>
    <name evidence="2" type="ORF">METZ01_LOCUS221456</name>
</gene>
<feature type="compositionally biased region" description="Polar residues" evidence="1">
    <location>
        <begin position="1"/>
        <end position="15"/>
    </location>
</feature>
<evidence type="ECO:0000313" key="2">
    <source>
        <dbReference type="EMBL" id="SVB68602.1"/>
    </source>
</evidence>
<sequence>FHARNLSITRNVQHQKTGKGN</sequence>
<dbReference type="AlphaFoldDB" id="A0A382G143"/>
<proteinExistence type="predicted"/>
<reference evidence="2" key="1">
    <citation type="submission" date="2018-05" db="EMBL/GenBank/DDBJ databases">
        <authorList>
            <person name="Lanie J.A."/>
            <person name="Ng W.-L."/>
            <person name="Kazmierczak K.M."/>
            <person name="Andrzejewski T.M."/>
            <person name="Davidsen T.M."/>
            <person name="Wayne K.J."/>
            <person name="Tettelin H."/>
            <person name="Glass J.I."/>
            <person name="Rusch D."/>
            <person name="Podicherti R."/>
            <person name="Tsui H.-C.T."/>
            <person name="Winkler M.E."/>
        </authorList>
    </citation>
    <scope>NUCLEOTIDE SEQUENCE</scope>
</reference>
<dbReference type="EMBL" id="UINC01052825">
    <property type="protein sequence ID" value="SVB68602.1"/>
    <property type="molecule type" value="Genomic_DNA"/>
</dbReference>
<protein>
    <submittedName>
        <fullName evidence="2">Uncharacterized protein</fullName>
    </submittedName>
</protein>